<evidence type="ECO:0000313" key="6">
    <source>
        <dbReference type="EMBL" id="MBA2874585.1"/>
    </source>
</evidence>
<dbReference type="SUPFAM" id="SSF54001">
    <property type="entry name" value="Cysteine proteinases"/>
    <property type="match status" value="1"/>
</dbReference>
<keyword evidence="4" id="KW-0788">Thiol protease</keyword>
<dbReference type="GO" id="GO:0006508">
    <property type="term" value="P:proteolysis"/>
    <property type="evidence" value="ECO:0007669"/>
    <property type="project" value="UniProtKB-KW"/>
</dbReference>
<sequence>MKHLSNQMTGNRNVMDYSDYVKREIHMLADQIILTGRRYLGTPYVFNAPSYRTDMFDCSSFTQYVFGVNGISLPRNSRQQFLVGTPVPLHQIQKGDLLFFTTKKRKKRNGIAKIGHVGIYIGNNQMLHTYRQGKKVTITELNSYWRKNFIGAKRVL</sequence>
<dbReference type="GO" id="GO:0008234">
    <property type="term" value="F:cysteine-type peptidase activity"/>
    <property type="evidence" value="ECO:0007669"/>
    <property type="project" value="UniProtKB-KW"/>
</dbReference>
<dbReference type="Gene3D" id="3.90.1720.10">
    <property type="entry name" value="endopeptidase domain like (from Nostoc punctiforme)"/>
    <property type="match status" value="1"/>
</dbReference>
<dbReference type="InterPro" id="IPR038765">
    <property type="entry name" value="Papain-like_cys_pep_sf"/>
</dbReference>
<feature type="domain" description="NlpC/P60" evidence="5">
    <location>
        <begin position="26"/>
        <end position="156"/>
    </location>
</feature>
<keyword evidence="7" id="KW-1185">Reference proteome</keyword>
<keyword evidence="3 6" id="KW-0378">Hydrolase</keyword>
<organism evidence="6 7">
    <name type="scientific">Thermaerobacillus caldiproteolyticus</name>
    <dbReference type="NCBI Taxonomy" id="247480"/>
    <lineage>
        <taxon>Bacteria</taxon>
        <taxon>Bacillati</taxon>
        <taxon>Bacillota</taxon>
        <taxon>Bacilli</taxon>
        <taxon>Bacillales</taxon>
        <taxon>Anoxybacillaceae</taxon>
        <taxon>Thermaerobacillus</taxon>
    </lineage>
</organism>
<evidence type="ECO:0000313" key="7">
    <source>
        <dbReference type="Proteomes" id="UP000523087"/>
    </source>
</evidence>
<dbReference type="InterPro" id="IPR000064">
    <property type="entry name" value="NLP_P60_dom"/>
</dbReference>
<dbReference type="PROSITE" id="PS51935">
    <property type="entry name" value="NLPC_P60"/>
    <property type="match status" value="1"/>
</dbReference>
<dbReference type="EMBL" id="JACDUT010000003">
    <property type="protein sequence ID" value="MBA2874585.1"/>
    <property type="molecule type" value="Genomic_DNA"/>
</dbReference>
<evidence type="ECO:0000256" key="4">
    <source>
        <dbReference type="ARBA" id="ARBA00022807"/>
    </source>
</evidence>
<dbReference type="PANTHER" id="PTHR47053:SF1">
    <property type="entry name" value="MUREIN DD-ENDOPEPTIDASE MEPH-RELATED"/>
    <property type="match status" value="1"/>
</dbReference>
<evidence type="ECO:0000259" key="5">
    <source>
        <dbReference type="PROSITE" id="PS51935"/>
    </source>
</evidence>
<comment type="caution">
    <text evidence="6">The sequence shown here is derived from an EMBL/GenBank/DDBJ whole genome shotgun (WGS) entry which is preliminary data.</text>
</comment>
<gene>
    <name evidence="6" type="ORF">HNR31_001355</name>
</gene>
<dbReference type="Proteomes" id="UP000523087">
    <property type="component" value="Unassembled WGS sequence"/>
</dbReference>
<dbReference type="Pfam" id="PF00877">
    <property type="entry name" value="NLPC_P60"/>
    <property type="match status" value="1"/>
</dbReference>
<dbReference type="InterPro" id="IPR051202">
    <property type="entry name" value="Peptidase_C40"/>
</dbReference>
<proteinExistence type="inferred from homology"/>
<accession>A0A7W0BYI0</accession>
<dbReference type="RefSeq" id="WP_220129426.1">
    <property type="nucleotide sequence ID" value="NZ_JACDUT010000003.1"/>
</dbReference>
<reference evidence="6 7" key="1">
    <citation type="submission" date="2020-07" db="EMBL/GenBank/DDBJ databases">
        <title>Genomic Encyclopedia of Type Strains, Phase IV (KMG-IV): sequencing the most valuable type-strain genomes for metagenomic binning, comparative biology and taxonomic classification.</title>
        <authorList>
            <person name="Goeker M."/>
        </authorList>
    </citation>
    <scope>NUCLEOTIDE SEQUENCE [LARGE SCALE GENOMIC DNA]</scope>
    <source>
        <strain evidence="6 7">DSM 15730</strain>
    </source>
</reference>
<evidence type="ECO:0000256" key="1">
    <source>
        <dbReference type="ARBA" id="ARBA00007074"/>
    </source>
</evidence>
<protein>
    <submittedName>
        <fullName evidence="6">Cell wall-associated NlpC family hydrolase</fullName>
    </submittedName>
</protein>
<evidence type="ECO:0000256" key="2">
    <source>
        <dbReference type="ARBA" id="ARBA00022670"/>
    </source>
</evidence>
<comment type="similarity">
    <text evidence="1">Belongs to the peptidase C40 family.</text>
</comment>
<keyword evidence="2" id="KW-0645">Protease</keyword>
<evidence type="ECO:0000256" key="3">
    <source>
        <dbReference type="ARBA" id="ARBA00022801"/>
    </source>
</evidence>
<name>A0A7W0BYI0_9BACL</name>
<dbReference type="AlphaFoldDB" id="A0A7W0BYI0"/>
<dbReference type="PANTHER" id="PTHR47053">
    <property type="entry name" value="MUREIN DD-ENDOPEPTIDASE MEPH-RELATED"/>
    <property type="match status" value="1"/>
</dbReference>